<dbReference type="EMBL" id="CVMT01000001">
    <property type="protein sequence ID" value="CRG83513.1"/>
    <property type="molecule type" value="Genomic_DNA"/>
</dbReference>
<feature type="transmembrane region" description="Helical" evidence="1">
    <location>
        <begin position="148"/>
        <end position="167"/>
    </location>
</feature>
<evidence type="ECO:0000256" key="1">
    <source>
        <dbReference type="SAM" id="Phobius"/>
    </source>
</evidence>
<evidence type="ECO:0000313" key="3">
    <source>
        <dbReference type="Proteomes" id="UP000054383"/>
    </source>
</evidence>
<dbReference type="OMA" id="YQRIPGF"/>
<evidence type="ECO:0000313" key="2">
    <source>
        <dbReference type="EMBL" id="CRG83513.1"/>
    </source>
</evidence>
<keyword evidence="3" id="KW-1185">Reference proteome</keyword>
<sequence length="351" mass="37804">MLPFTVVSKYLARRGDGQPDQPDQPDHAPFPVLGVSISLLAFFVASGCVDYVYGKVVATLAAVEDPNPDVYVRIENDHPINDADLPPPKPITSSLRSTLAHLKARAGWLSRFRGIRLYLLIVMAVNLIASPIAAIVGSGLLGNALGQFVAEIIVSNLRVGWIHAVISEPSTKSLWSRVPAWRKTTMKIAPAAAIRSVASQLATFIPLLIASGTGLMTGPTDIAPTVFVSSGLGLSALYLVLYVLIQMPAEVTFIRVAASMLPEDDEAIVPFDRSFGGNVHPEIVGGQGKIGIFDAWRSFSWGSRMRFLNVVGRVFLLQIAISLVVALLLILQVFVFFGDRIQESGSIEGTM</sequence>
<organism evidence="2 3">
    <name type="scientific">Talaromyces islandicus</name>
    <name type="common">Penicillium islandicum</name>
    <dbReference type="NCBI Taxonomy" id="28573"/>
    <lineage>
        <taxon>Eukaryota</taxon>
        <taxon>Fungi</taxon>
        <taxon>Dikarya</taxon>
        <taxon>Ascomycota</taxon>
        <taxon>Pezizomycotina</taxon>
        <taxon>Eurotiomycetes</taxon>
        <taxon>Eurotiomycetidae</taxon>
        <taxon>Eurotiales</taxon>
        <taxon>Trichocomaceae</taxon>
        <taxon>Talaromyces</taxon>
        <taxon>Talaromyces sect. Islandici</taxon>
    </lineage>
</organism>
<accession>A0A0U1LKK1</accession>
<dbReference type="Proteomes" id="UP000054383">
    <property type="component" value="Unassembled WGS sequence"/>
</dbReference>
<gene>
    <name evidence="2" type="ORF">PISL3812_00865</name>
</gene>
<feature type="transmembrane region" description="Helical" evidence="1">
    <location>
        <begin position="222"/>
        <end position="245"/>
    </location>
</feature>
<feature type="transmembrane region" description="Helical" evidence="1">
    <location>
        <begin position="314"/>
        <end position="337"/>
    </location>
</feature>
<feature type="transmembrane region" description="Helical" evidence="1">
    <location>
        <begin position="188"/>
        <end position="210"/>
    </location>
</feature>
<dbReference type="OrthoDB" id="2896006at2759"/>
<dbReference type="AlphaFoldDB" id="A0A0U1LKK1"/>
<keyword evidence="1" id="KW-0472">Membrane</keyword>
<feature type="transmembrane region" description="Helical" evidence="1">
    <location>
        <begin position="30"/>
        <end position="53"/>
    </location>
</feature>
<dbReference type="STRING" id="28573.A0A0U1LKK1"/>
<keyword evidence="1" id="KW-1133">Transmembrane helix</keyword>
<reference evidence="2 3" key="1">
    <citation type="submission" date="2015-04" db="EMBL/GenBank/DDBJ databases">
        <authorList>
            <person name="Syromyatnikov M.Y."/>
            <person name="Popov V.N."/>
        </authorList>
    </citation>
    <scope>NUCLEOTIDE SEQUENCE [LARGE SCALE GENOMIC DNA]</scope>
    <source>
        <strain evidence="2">WF-38-12</strain>
    </source>
</reference>
<proteinExistence type="predicted"/>
<name>A0A0U1LKK1_TALIS</name>
<feature type="transmembrane region" description="Helical" evidence="1">
    <location>
        <begin position="117"/>
        <end position="142"/>
    </location>
</feature>
<keyword evidence="1" id="KW-0812">Transmembrane</keyword>
<protein>
    <submittedName>
        <fullName evidence="2">Uncharacterized protein</fullName>
    </submittedName>
</protein>